<evidence type="ECO:0000256" key="2">
    <source>
        <dbReference type="ARBA" id="ARBA00023015"/>
    </source>
</evidence>
<evidence type="ECO:0000256" key="5">
    <source>
        <dbReference type="NCBIfam" id="TIGR02404"/>
    </source>
</evidence>
<dbReference type="InterPro" id="IPR036390">
    <property type="entry name" value="WH_DNA-bd_sf"/>
</dbReference>
<proteinExistence type="predicted"/>
<accession>A0A343JDN4</accession>
<keyword evidence="4" id="KW-0804">Transcription</keyword>
<dbReference type="PANTHER" id="PTHR44846:SF12">
    <property type="entry name" value="HTH-TYPE TRANSCRIPTIONAL REGULATOR TRER"/>
    <property type="match status" value="1"/>
</dbReference>
<dbReference type="CDD" id="cd07377">
    <property type="entry name" value="WHTH_GntR"/>
    <property type="match status" value="1"/>
</dbReference>
<dbReference type="PRINTS" id="PR00035">
    <property type="entry name" value="HTHGNTR"/>
</dbReference>
<keyword evidence="8" id="KW-1185">Reference proteome</keyword>
<name>A0A343JDN4_9CLOT</name>
<dbReference type="Gene3D" id="1.10.10.10">
    <property type="entry name" value="Winged helix-like DNA-binding domain superfamily/Winged helix DNA-binding domain"/>
    <property type="match status" value="1"/>
</dbReference>
<dbReference type="Pfam" id="PF07702">
    <property type="entry name" value="UTRA"/>
    <property type="match status" value="1"/>
</dbReference>
<dbReference type="Pfam" id="PF00392">
    <property type="entry name" value="GntR"/>
    <property type="match status" value="1"/>
</dbReference>
<dbReference type="GO" id="GO:0003700">
    <property type="term" value="F:DNA-binding transcription factor activity"/>
    <property type="evidence" value="ECO:0007669"/>
    <property type="project" value="UniProtKB-UniRule"/>
</dbReference>
<dbReference type="FunFam" id="3.40.1410.10:FF:000008">
    <property type="entry name" value="Transcriptional regulator, GntR family"/>
    <property type="match status" value="1"/>
</dbReference>
<dbReference type="AlphaFoldDB" id="A0A343JDN4"/>
<dbReference type="SUPFAM" id="SSF46785">
    <property type="entry name" value="Winged helix' DNA-binding domain"/>
    <property type="match status" value="1"/>
</dbReference>
<feature type="domain" description="HTH gntR-type" evidence="6">
    <location>
        <begin position="3"/>
        <end position="71"/>
    </location>
</feature>
<evidence type="ECO:0000256" key="3">
    <source>
        <dbReference type="ARBA" id="ARBA00023125"/>
    </source>
</evidence>
<dbReference type="RefSeq" id="WP_119865779.1">
    <property type="nucleotide sequence ID" value="NZ_CP016786.1"/>
</dbReference>
<keyword evidence="2" id="KW-0805">Transcription regulation</keyword>
<dbReference type="InterPro" id="IPR000524">
    <property type="entry name" value="Tscrpt_reg_HTH_GntR"/>
</dbReference>
<keyword evidence="1" id="KW-0678">Repressor</keyword>
<dbReference type="InterPro" id="IPR011663">
    <property type="entry name" value="UTRA"/>
</dbReference>
<dbReference type="InterPro" id="IPR028978">
    <property type="entry name" value="Chorismate_lyase_/UTRA_dom_sf"/>
</dbReference>
<evidence type="ECO:0000259" key="6">
    <source>
        <dbReference type="PROSITE" id="PS50949"/>
    </source>
</evidence>
<organism evidence="7 8">
    <name type="scientific">Clostridium isatidis</name>
    <dbReference type="NCBI Taxonomy" id="182773"/>
    <lineage>
        <taxon>Bacteria</taxon>
        <taxon>Bacillati</taxon>
        <taxon>Bacillota</taxon>
        <taxon>Clostridia</taxon>
        <taxon>Eubacteriales</taxon>
        <taxon>Clostridiaceae</taxon>
        <taxon>Clostridium</taxon>
    </lineage>
</organism>
<reference evidence="7 8" key="1">
    <citation type="submission" date="2016-08" db="EMBL/GenBank/DDBJ databases">
        <title>Complete Genome Sequence Of The Indigo Reducing Clostridium isatidis DSM15098.</title>
        <authorList>
            <person name="Little G.T."/>
            <person name="Minton N.P."/>
        </authorList>
    </citation>
    <scope>NUCLEOTIDE SEQUENCE [LARGE SCALE GENOMIC DNA]</scope>
    <source>
        <strain evidence="7 8">DSM 15098</strain>
    </source>
</reference>
<dbReference type="Proteomes" id="UP000264883">
    <property type="component" value="Chromosome"/>
</dbReference>
<dbReference type="OrthoDB" id="9816541at2"/>
<dbReference type="SMART" id="SM00345">
    <property type="entry name" value="HTH_GNTR"/>
    <property type="match status" value="1"/>
</dbReference>
<dbReference type="EMBL" id="CP016786">
    <property type="protein sequence ID" value="ASW43642.1"/>
    <property type="molecule type" value="Genomic_DNA"/>
</dbReference>
<dbReference type="PROSITE" id="PS50949">
    <property type="entry name" value="HTH_GNTR"/>
    <property type="match status" value="1"/>
</dbReference>
<gene>
    <name evidence="7" type="ORF">BEN51_09165</name>
</gene>
<dbReference type="GO" id="GO:0003677">
    <property type="term" value="F:DNA binding"/>
    <property type="evidence" value="ECO:0007669"/>
    <property type="project" value="UniProtKB-UniRule"/>
</dbReference>
<protein>
    <recommendedName>
        <fullName evidence="5">Trehalose operon repressor</fullName>
    </recommendedName>
</protein>
<evidence type="ECO:0000313" key="8">
    <source>
        <dbReference type="Proteomes" id="UP000264883"/>
    </source>
</evidence>
<evidence type="ECO:0000256" key="4">
    <source>
        <dbReference type="ARBA" id="ARBA00023163"/>
    </source>
</evidence>
<dbReference type="Gene3D" id="3.40.1410.10">
    <property type="entry name" value="Chorismate lyase-like"/>
    <property type="match status" value="1"/>
</dbReference>
<dbReference type="KEGG" id="cia:BEN51_09165"/>
<evidence type="ECO:0000256" key="1">
    <source>
        <dbReference type="ARBA" id="ARBA00022491"/>
    </source>
</evidence>
<dbReference type="PANTHER" id="PTHR44846">
    <property type="entry name" value="MANNOSYL-D-GLYCERATE TRANSPORT/METABOLISM SYSTEM REPRESSOR MNGR-RELATED"/>
    <property type="match status" value="1"/>
</dbReference>
<evidence type="ECO:0000313" key="7">
    <source>
        <dbReference type="EMBL" id="ASW43642.1"/>
    </source>
</evidence>
<dbReference type="InterPro" id="IPR036388">
    <property type="entry name" value="WH-like_DNA-bd_sf"/>
</dbReference>
<dbReference type="NCBIfam" id="TIGR02404">
    <property type="entry name" value="trehalos_R_Bsub"/>
    <property type="match status" value="1"/>
</dbReference>
<dbReference type="SMART" id="SM00866">
    <property type="entry name" value="UTRA"/>
    <property type="match status" value="1"/>
</dbReference>
<dbReference type="InterPro" id="IPR050679">
    <property type="entry name" value="Bact_HTH_transcr_reg"/>
</dbReference>
<dbReference type="GO" id="GO:0045892">
    <property type="term" value="P:negative regulation of DNA-templated transcription"/>
    <property type="evidence" value="ECO:0007669"/>
    <property type="project" value="TreeGrafter"/>
</dbReference>
<dbReference type="SUPFAM" id="SSF64288">
    <property type="entry name" value="Chorismate lyase-like"/>
    <property type="match status" value="1"/>
</dbReference>
<dbReference type="InterPro" id="IPR012770">
    <property type="entry name" value="TreR"/>
</dbReference>
<keyword evidence="3" id="KW-0238">DNA-binding</keyword>
<sequence>MKQVKYTEIYEYLKNKIISNDYKAGEKIPSENELTALFNVSRNTVRRAIDKLSFEGFVTSVHGKGVFVIEKHQLKFLVGGLQSFREASETNEVLYFTNLHTFEEIIIDEKLSKITGFPLGSKVIHIIRSRNIDGEETILDINYFLKDVVNGITKDIAIHSIYDYLENDLSLKIAGAQKIVSVEPASKLDKKYLELKKYNLVAIIKNYVNLDDGTLFEYTESRHRPDKFIFSTYAKRL</sequence>